<dbReference type="InterPro" id="IPR008939">
    <property type="entry name" value="Lytic_TGlycosylase_superhlx_U"/>
</dbReference>
<dbReference type="InterPro" id="IPR023346">
    <property type="entry name" value="Lysozyme-like_dom_sf"/>
</dbReference>
<name>A0ABQ1MIB3_9PROT</name>
<accession>A0ABQ1MIB3</accession>
<feature type="region of interest" description="Disordered" evidence="4">
    <location>
        <begin position="25"/>
        <end position="53"/>
    </location>
</feature>
<comment type="similarity">
    <text evidence="2">Belongs to the virb1 family.</text>
</comment>
<feature type="signal peptide" evidence="5">
    <location>
        <begin position="1"/>
        <end position="23"/>
    </location>
</feature>
<dbReference type="Proteomes" id="UP000637769">
    <property type="component" value="Unassembled WGS sequence"/>
</dbReference>
<dbReference type="PANTHER" id="PTHR37423:SF2">
    <property type="entry name" value="MEMBRANE-BOUND LYTIC MUREIN TRANSGLYCOSYLASE C"/>
    <property type="match status" value="1"/>
</dbReference>
<evidence type="ECO:0000259" key="6">
    <source>
        <dbReference type="Pfam" id="PF01464"/>
    </source>
</evidence>
<evidence type="ECO:0000256" key="2">
    <source>
        <dbReference type="ARBA" id="ARBA00009387"/>
    </source>
</evidence>
<dbReference type="SUPFAM" id="SSF48435">
    <property type="entry name" value="Bacterial muramidases"/>
    <property type="match status" value="1"/>
</dbReference>
<comment type="similarity">
    <text evidence="1">Belongs to the transglycosylase Slt family.</text>
</comment>
<dbReference type="Gene3D" id="1.25.20.10">
    <property type="entry name" value="Bacterial muramidases"/>
    <property type="match status" value="1"/>
</dbReference>
<evidence type="ECO:0000256" key="1">
    <source>
        <dbReference type="ARBA" id="ARBA00007734"/>
    </source>
</evidence>
<dbReference type="PANTHER" id="PTHR37423">
    <property type="entry name" value="SOLUBLE LYTIC MUREIN TRANSGLYCOSYLASE-RELATED"/>
    <property type="match status" value="1"/>
</dbReference>
<keyword evidence="3 5" id="KW-0732">Signal</keyword>
<reference evidence="8" key="1">
    <citation type="journal article" date="2019" name="Int. J. Syst. Evol. Microbiol.">
        <title>The Global Catalogue of Microorganisms (GCM) 10K type strain sequencing project: providing services to taxonomists for standard genome sequencing and annotation.</title>
        <authorList>
            <consortium name="The Broad Institute Genomics Platform"/>
            <consortium name="The Broad Institute Genome Sequencing Center for Infectious Disease"/>
            <person name="Wu L."/>
            <person name="Ma J."/>
        </authorList>
    </citation>
    <scope>NUCLEOTIDE SEQUENCE [LARGE SCALE GENOMIC DNA]</scope>
    <source>
        <strain evidence="8">CCM 7132</strain>
    </source>
</reference>
<protein>
    <submittedName>
        <fullName evidence="7">Lytic transglycosylase</fullName>
    </submittedName>
</protein>
<dbReference type="PROSITE" id="PS51257">
    <property type="entry name" value="PROKAR_LIPOPROTEIN"/>
    <property type="match status" value="1"/>
</dbReference>
<dbReference type="CDD" id="cd13401">
    <property type="entry name" value="Slt70-like"/>
    <property type="match status" value="1"/>
</dbReference>
<organism evidence="7 8">
    <name type="scientific">Asaia siamensis</name>
    <dbReference type="NCBI Taxonomy" id="110479"/>
    <lineage>
        <taxon>Bacteria</taxon>
        <taxon>Pseudomonadati</taxon>
        <taxon>Pseudomonadota</taxon>
        <taxon>Alphaproteobacteria</taxon>
        <taxon>Acetobacterales</taxon>
        <taxon>Acetobacteraceae</taxon>
        <taxon>Asaia</taxon>
    </lineage>
</organism>
<feature type="domain" description="Transglycosylase SLT" evidence="6">
    <location>
        <begin position="498"/>
        <end position="604"/>
    </location>
</feature>
<dbReference type="EMBL" id="BMCH01000008">
    <property type="protein sequence ID" value="GGC39488.1"/>
    <property type="molecule type" value="Genomic_DNA"/>
</dbReference>
<dbReference type="Pfam" id="PF01464">
    <property type="entry name" value="SLT"/>
    <property type="match status" value="1"/>
</dbReference>
<proteinExistence type="inferred from homology"/>
<evidence type="ECO:0000256" key="5">
    <source>
        <dbReference type="SAM" id="SignalP"/>
    </source>
</evidence>
<dbReference type="SUPFAM" id="SSF53955">
    <property type="entry name" value="Lysozyme-like"/>
    <property type="match status" value="1"/>
</dbReference>
<keyword evidence="8" id="KW-1185">Reference proteome</keyword>
<evidence type="ECO:0000256" key="3">
    <source>
        <dbReference type="ARBA" id="ARBA00022729"/>
    </source>
</evidence>
<sequence>MSRVKAFLLTGSLILLTGCSSHAQEQETPSAASEALGQNDSAPESLASPSGAASTDVATRLDQWLALVQATTPPSASAYADFLDQTPSWPERAVMMARYQQALATRASDAELPQLCPREPLTAVQAFMRCATLLPDAASQARRIWRNGADRETDSSLILAEYSASLTPDDHWARFQRQIRTRQFTAAGRQVSLLAPQRQAGARALIALQSNAADAASQFAALPASQRAEPQIMIARLRQLRRAPDLDSAYALWQEEGFAGQKRAPSSEWTNERLALARSFLTQGSVPQARALADDTTLSTGSTSRLEASFLRGWIDLRFQKNPALARPAFAELSRQTSLITKSRGYYWLGRSFAEEGISSQASAAYRQAATMPTTYYGQLALATLGGHDDTLIPGGSDVAGLATALSRLPALQSGGISRADLIEAARLLHERGDDDHAREFLMLGYSAVQDAPGQAALARFALSIGSLEPAVFAARRTGRLGSALYPEGWPVLDAAQAEGDSLPHGLALGVARQESSFDAHVSSPARAIGLMQLQTGTAQDVARRAGLSGIDTSASGLRDPATNLVLGRTYLSQLMTRFNNVVPLVLSAYNAGPHRTDLWLASQPLPQPLTQAGMIDWIEGIPYEETRSYIQRVEENMALYRVLEKNSHG</sequence>
<dbReference type="InterPro" id="IPR000189">
    <property type="entry name" value="Transglyc_AS"/>
</dbReference>
<evidence type="ECO:0000256" key="4">
    <source>
        <dbReference type="SAM" id="MobiDB-lite"/>
    </source>
</evidence>
<dbReference type="RefSeq" id="WP_188427283.1">
    <property type="nucleotide sequence ID" value="NZ_BMCH01000008.1"/>
</dbReference>
<feature type="chain" id="PRO_5046729074" evidence="5">
    <location>
        <begin position="24"/>
        <end position="650"/>
    </location>
</feature>
<comment type="caution">
    <text evidence="7">The sequence shown here is derived from an EMBL/GenBank/DDBJ whole genome shotgun (WGS) entry which is preliminary data.</text>
</comment>
<dbReference type="Gene3D" id="1.10.530.10">
    <property type="match status" value="1"/>
</dbReference>
<evidence type="ECO:0000313" key="8">
    <source>
        <dbReference type="Proteomes" id="UP000637769"/>
    </source>
</evidence>
<dbReference type="PROSITE" id="PS00922">
    <property type="entry name" value="TRANSGLYCOSYLASE"/>
    <property type="match status" value="1"/>
</dbReference>
<dbReference type="InterPro" id="IPR008258">
    <property type="entry name" value="Transglycosylase_SLT_dom_1"/>
</dbReference>
<gene>
    <name evidence="7" type="ORF">GCM10007207_26220</name>
</gene>
<evidence type="ECO:0000313" key="7">
    <source>
        <dbReference type="EMBL" id="GGC39488.1"/>
    </source>
</evidence>